<keyword evidence="6" id="KW-1185">Reference proteome</keyword>
<feature type="domain" description="Tify" evidence="4">
    <location>
        <begin position="124"/>
        <end position="159"/>
    </location>
</feature>
<dbReference type="Pfam" id="PF06200">
    <property type="entry name" value="tify"/>
    <property type="match status" value="1"/>
</dbReference>
<comment type="caution">
    <text evidence="5">The sequence shown here is derived from an EMBL/GenBank/DDBJ whole genome shotgun (WGS) entry which is preliminary data.</text>
</comment>
<comment type="domain">
    <text evidence="2">The jas domain is required for interaction with COI1.</text>
</comment>
<proteinExistence type="inferred from homology"/>
<feature type="region of interest" description="Disordered" evidence="3">
    <location>
        <begin position="239"/>
        <end position="269"/>
    </location>
</feature>
<dbReference type="InterPro" id="IPR010399">
    <property type="entry name" value="Tify_dom"/>
</dbReference>
<evidence type="ECO:0000259" key="4">
    <source>
        <dbReference type="PROSITE" id="PS51320"/>
    </source>
</evidence>
<organism evidence="5 6">
    <name type="scientific">Hibiscus sabdariffa</name>
    <name type="common">roselle</name>
    <dbReference type="NCBI Taxonomy" id="183260"/>
    <lineage>
        <taxon>Eukaryota</taxon>
        <taxon>Viridiplantae</taxon>
        <taxon>Streptophyta</taxon>
        <taxon>Embryophyta</taxon>
        <taxon>Tracheophyta</taxon>
        <taxon>Spermatophyta</taxon>
        <taxon>Magnoliopsida</taxon>
        <taxon>eudicotyledons</taxon>
        <taxon>Gunneridae</taxon>
        <taxon>Pentapetalae</taxon>
        <taxon>rosids</taxon>
        <taxon>malvids</taxon>
        <taxon>Malvales</taxon>
        <taxon>Malvaceae</taxon>
        <taxon>Malvoideae</taxon>
        <taxon>Hibiscus</taxon>
    </lineage>
</organism>
<evidence type="ECO:0000256" key="1">
    <source>
        <dbReference type="ARBA" id="ARBA00008614"/>
    </source>
</evidence>
<keyword evidence="2" id="KW-1184">Jasmonic acid signaling pathway</keyword>
<reference evidence="5 6" key="1">
    <citation type="journal article" date="2024" name="G3 (Bethesda)">
        <title>Genome assembly of Hibiscus sabdariffa L. provides insights into metabolisms of medicinal natural products.</title>
        <authorList>
            <person name="Kim T."/>
        </authorList>
    </citation>
    <scope>NUCLEOTIDE SEQUENCE [LARGE SCALE GENOMIC DNA]</scope>
    <source>
        <strain evidence="5">TK-2024</strain>
        <tissue evidence="5">Old leaves</tissue>
    </source>
</reference>
<dbReference type="EMBL" id="JBBPBN010000052">
    <property type="protein sequence ID" value="KAK8991513.1"/>
    <property type="molecule type" value="Genomic_DNA"/>
</dbReference>
<dbReference type="InterPro" id="IPR018467">
    <property type="entry name" value="CCT_CS"/>
</dbReference>
<name>A0ABR2PSX4_9ROSI</name>
<evidence type="ECO:0000256" key="3">
    <source>
        <dbReference type="SAM" id="MobiDB-lite"/>
    </source>
</evidence>
<accession>A0ABR2PSX4</accession>
<dbReference type="PANTHER" id="PTHR33077:SF140">
    <property type="entry name" value="PROTEIN TIFY 10B"/>
    <property type="match status" value="1"/>
</dbReference>
<evidence type="ECO:0000313" key="5">
    <source>
        <dbReference type="EMBL" id="KAK8991513.1"/>
    </source>
</evidence>
<protein>
    <recommendedName>
        <fullName evidence="2">Protein TIFY</fullName>
    </recommendedName>
    <alternativeName>
        <fullName evidence="2">Jasmonate ZIM domain-containing protein</fullName>
    </alternativeName>
</protein>
<sequence>MSCSPEFIGQKPARSPEKSSFTQTCSLLSQYLKENGSFGDLTLGMTCKVEANGNPEMLCPCPAMNLFPVNEKSSDDCGCNFVETPKPRSMDLFHAHAGFPSQLVPQDNGPKRVDSSVAAVNNPAPAQTAQMTIFYGGQVIVFNDFPADKAKEIMLLAGKGSSQGNSINPNPAHMNAPFTSIMARSPVEYGIGIPPTSNFSNTVTQDCVRSAHPPIPGADLPIARRASLHRFLEKRKDRISTRAPYQIGNPAASPSKPADNKPWLGTSSTPLPPPAAAPCVFFSAADLAAYEQQMAMSKMVVHG</sequence>
<dbReference type="Proteomes" id="UP001396334">
    <property type="component" value="Unassembled WGS sequence"/>
</dbReference>
<keyword evidence="2" id="KW-0539">Nucleus</keyword>
<evidence type="ECO:0000256" key="2">
    <source>
        <dbReference type="RuleBase" id="RU369065"/>
    </source>
</evidence>
<dbReference type="Pfam" id="PF09425">
    <property type="entry name" value="Jas_motif"/>
    <property type="match status" value="1"/>
</dbReference>
<comment type="subcellular location">
    <subcellularLocation>
        <location evidence="2">Nucleus</location>
    </subcellularLocation>
</comment>
<comment type="function">
    <text evidence="2">Repressor of jasmonate responses.</text>
</comment>
<evidence type="ECO:0000313" key="6">
    <source>
        <dbReference type="Proteomes" id="UP001396334"/>
    </source>
</evidence>
<comment type="similarity">
    <text evidence="1 2">Belongs to the TIFY/JAZ family.</text>
</comment>
<dbReference type="PANTHER" id="PTHR33077">
    <property type="entry name" value="PROTEIN TIFY 4A-RELATED-RELATED"/>
    <property type="match status" value="1"/>
</dbReference>
<dbReference type="PROSITE" id="PS51320">
    <property type="entry name" value="TIFY"/>
    <property type="match status" value="1"/>
</dbReference>
<gene>
    <name evidence="5" type="ORF">V6N11_062524</name>
</gene>
<dbReference type="InterPro" id="IPR040390">
    <property type="entry name" value="TIFY/JAZ"/>
</dbReference>
<dbReference type="SMART" id="SM00979">
    <property type="entry name" value="TIFY"/>
    <property type="match status" value="1"/>
</dbReference>